<name>A0A1G4BR70_9PEZI</name>
<reference evidence="2 3" key="1">
    <citation type="submission" date="2016-09" db="EMBL/GenBank/DDBJ databases">
        <authorList>
            <person name="Capua I."/>
            <person name="De Benedictis P."/>
            <person name="Joannis T."/>
            <person name="Lombin L.H."/>
            <person name="Cattoli G."/>
        </authorList>
    </citation>
    <scope>NUCLEOTIDE SEQUENCE [LARGE SCALE GENOMIC DNA]</scope>
    <source>
        <strain evidence="2 3">IMI 309357</strain>
    </source>
</reference>
<dbReference type="RefSeq" id="XP_022481036.1">
    <property type="nucleotide sequence ID" value="XM_022612419.1"/>
</dbReference>
<protein>
    <submittedName>
        <fullName evidence="2">Uncharacterized protein</fullName>
    </submittedName>
</protein>
<proteinExistence type="predicted"/>
<evidence type="ECO:0000256" key="1">
    <source>
        <dbReference type="SAM" id="MobiDB-lite"/>
    </source>
</evidence>
<comment type="caution">
    <text evidence="2">The sequence shown here is derived from an EMBL/GenBank/DDBJ whole genome shotgun (WGS) entry which is preliminary data.</text>
</comment>
<gene>
    <name evidence="2" type="ORF">CORC01_00762</name>
</gene>
<dbReference type="AlphaFoldDB" id="A0A1G4BR70"/>
<feature type="compositionally biased region" description="Basic and acidic residues" evidence="1">
    <location>
        <begin position="1"/>
        <end position="12"/>
    </location>
</feature>
<keyword evidence="3" id="KW-1185">Reference proteome</keyword>
<sequence length="84" mass="9160">MSSRNGDGEKLGTEPVDGVGKRRDGELGAVEYQETGDILSAEGDRGCPKLDAGREIEEEWRCCFIVRFPTREWSGSAGDTTQPP</sequence>
<dbReference type="GeneID" id="34553929"/>
<dbReference type="Proteomes" id="UP000176998">
    <property type="component" value="Unassembled WGS sequence"/>
</dbReference>
<organism evidence="2 3">
    <name type="scientific">Colletotrichum orchidophilum</name>
    <dbReference type="NCBI Taxonomy" id="1209926"/>
    <lineage>
        <taxon>Eukaryota</taxon>
        <taxon>Fungi</taxon>
        <taxon>Dikarya</taxon>
        <taxon>Ascomycota</taxon>
        <taxon>Pezizomycotina</taxon>
        <taxon>Sordariomycetes</taxon>
        <taxon>Hypocreomycetidae</taxon>
        <taxon>Glomerellales</taxon>
        <taxon>Glomerellaceae</taxon>
        <taxon>Colletotrichum</taxon>
    </lineage>
</organism>
<evidence type="ECO:0000313" key="3">
    <source>
        <dbReference type="Proteomes" id="UP000176998"/>
    </source>
</evidence>
<dbReference type="EMBL" id="MJBS01000004">
    <property type="protein sequence ID" value="OHF03900.1"/>
    <property type="molecule type" value="Genomic_DNA"/>
</dbReference>
<evidence type="ECO:0000313" key="2">
    <source>
        <dbReference type="EMBL" id="OHF03900.1"/>
    </source>
</evidence>
<feature type="region of interest" description="Disordered" evidence="1">
    <location>
        <begin position="1"/>
        <end position="25"/>
    </location>
</feature>
<accession>A0A1G4BR70</accession>